<dbReference type="SUPFAM" id="SSF53383">
    <property type="entry name" value="PLP-dependent transferases"/>
    <property type="match status" value="1"/>
</dbReference>
<keyword evidence="5 6" id="KW-0456">Lyase</keyword>
<evidence type="ECO:0000256" key="1">
    <source>
        <dbReference type="ARBA" id="ARBA00001933"/>
    </source>
</evidence>
<comment type="cofactor">
    <cofactor evidence="1 6">
        <name>pyridoxal 5'-phosphate</name>
        <dbReference type="ChEBI" id="CHEBI:597326"/>
    </cofactor>
</comment>
<evidence type="ECO:0000313" key="7">
    <source>
        <dbReference type="EMBL" id="GAA3598432.1"/>
    </source>
</evidence>
<dbReference type="InterPro" id="IPR015421">
    <property type="entry name" value="PyrdxlP-dep_Trfase_major"/>
</dbReference>
<dbReference type="EMBL" id="BAAAZO010000002">
    <property type="protein sequence ID" value="GAA3598432.1"/>
    <property type="molecule type" value="Genomic_DNA"/>
</dbReference>
<dbReference type="PANTHER" id="PTHR46101">
    <property type="match status" value="1"/>
</dbReference>
<dbReference type="InterPro" id="IPR015424">
    <property type="entry name" value="PyrdxlP-dep_Trfase"/>
</dbReference>
<dbReference type="Gene3D" id="3.40.640.10">
    <property type="entry name" value="Type I PLP-dependent aspartate aminotransferase-like (Major domain)"/>
    <property type="match status" value="1"/>
</dbReference>
<dbReference type="InterPro" id="IPR051151">
    <property type="entry name" value="Group_II_Decarboxylase"/>
</dbReference>
<organism evidence="7 8">
    <name type="scientific">Kineosporia mesophila</name>
    <dbReference type="NCBI Taxonomy" id="566012"/>
    <lineage>
        <taxon>Bacteria</taxon>
        <taxon>Bacillati</taxon>
        <taxon>Actinomycetota</taxon>
        <taxon>Actinomycetes</taxon>
        <taxon>Kineosporiales</taxon>
        <taxon>Kineosporiaceae</taxon>
        <taxon>Kineosporia</taxon>
    </lineage>
</organism>
<accession>A0ABP6ZA80</accession>
<evidence type="ECO:0000313" key="8">
    <source>
        <dbReference type="Proteomes" id="UP001501074"/>
    </source>
</evidence>
<keyword evidence="3" id="KW-0210">Decarboxylase</keyword>
<dbReference type="RefSeq" id="WP_231485970.1">
    <property type="nucleotide sequence ID" value="NZ_BAAAZO010000002.1"/>
</dbReference>
<protein>
    <submittedName>
        <fullName evidence="7">Histidine decarboxylase</fullName>
    </submittedName>
</protein>
<dbReference type="Proteomes" id="UP001501074">
    <property type="component" value="Unassembled WGS sequence"/>
</dbReference>
<comment type="caution">
    <text evidence="7">The sequence shown here is derived from an EMBL/GenBank/DDBJ whole genome shotgun (WGS) entry which is preliminary data.</text>
</comment>
<name>A0ABP6ZA80_9ACTN</name>
<evidence type="ECO:0000256" key="4">
    <source>
        <dbReference type="ARBA" id="ARBA00022898"/>
    </source>
</evidence>
<evidence type="ECO:0000256" key="2">
    <source>
        <dbReference type="ARBA" id="ARBA00009533"/>
    </source>
</evidence>
<comment type="similarity">
    <text evidence="2 6">Belongs to the group II decarboxylase family.</text>
</comment>
<keyword evidence="8" id="KW-1185">Reference proteome</keyword>
<dbReference type="PANTHER" id="PTHR46101:SF2">
    <property type="entry name" value="SERINE DECARBOXYLASE"/>
    <property type="match status" value="1"/>
</dbReference>
<proteinExistence type="inferred from homology"/>
<evidence type="ECO:0000256" key="5">
    <source>
        <dbReference type="ARBA" id="ARBA00023239"/>
    </source>
</evidence>
<dbReference type="Pfam" id="PF00282">
    <property type="entry name" value="Pyridoxal_deC"/>
    <property type="match status" value="1"/>
</dbReference>
<gene>
    <name evidence="7" type="ORF">GCM10022223_12210</name>
</gene>
<evidence type="ECO:0000256" key="3">
    <source>
        <dbReference type="ARBA" id="ARBA00022793"/>
    </source>
</evidence>
<sequence length="387" mass="41417">MTESARLLDRLLDLEQRLRHAEDRKVGFPGWSNPFPPELLPFLSHELNNYGDVHQDPVFGWHTKDLERELVTFLATLFGAGPDGWGYVTSGGAEGVMYGLWRARTLLPKARLYHSASAHPSVTRVAGLLQLETVTVPVTGSGAMDHVALEHLLRLAPGASAIVLATIGTTLTEAVDDVPHIRRALDRAGVTDHYIHADAAFAGLPLALASRTPAALPFGVHDRGVDSLSISGHKFLGAPFPCGVVISSSAPPDEIENLAGSLCGAGDLVGSSRSGHAALLLWFHIRRLGLEGLRAQAAYGRDVAQLAVRHLRAIGWDAWRSHPQALTVAFPTPPPAVLEQWPMPAVGGTSHIVCTPGVTPERIHRFVAAMAAATRTREEAPCSHPAP</sequence>
<keyword evidence="4 6" id="KW-0663">Pyridoxal phosphate</keyword>
<reference evidence="8" key="1">
    <citation type="journal article" date="2019" name="Int. J. Syst. Evol. Microbiol.">
        <title>The Global Catalogue of Microorganisms (GCM) 10K type strain sequencing project: providing services to taxonomists for standard genome sequencing and annotation.</title>
        <authorList>
            <consortium name="The Broad Institute Genomics Platform"/>
            <consortium name="The Broad Institute Genome Sequencing Center for Infectious Disease"/>
            <person name="Wu L."/>
            <person name="Ma J."/>
        </authorList>
    </citation>
    <scope>NUCLEOTIDE SEQUENCE [LARGE SCALE GENOMIC DNA]</scope>
    <source>
        <strain evidence="8">JCM 16902</strain>
    </source>
</reference>
<dbReference type="InterPro" id="IPR002129">
    <property type="entry name" value="PyrdxlP-dep_de-COase"/>
</dbReference>
<evidence type="ECO:0000256" key="6">
    <source>
        <dbReference type="RuleBase" id="RU000382"/>
    </source>
</evidence>